<dbReference type="InterPro" id="IPR016159">
    <property type="entry name" value="Cullin_repeat-like_dom_sf"/>
</dbReference>
<evidence type="ECO:0000313" key="2">
    <source>
        <dbReference type="EMBL" id="KAA8530082.1"/>
    </source>
</evidence>
<dbReference type="EMBL" id="CM018043">
    <property type="protein sequence ID" value="KAA8530082.1"/>
    <property type="molecule type" value="Genomic_DNA"/>
</dbReference>
<dbReference type="OrthoDB" id="1736679at2759"/>
<accession>A0A5J5AJW6</accession>
<feature type="region of interest" description="Disordered" evidence="1">
    <location>
        <begin position="177"/>
        <end position="212"/>
    </location>
</feature>
<evidence type="ECO:0008006" key="4">
    <source>
        <dbReference type="Google" id="ProtNLM"/>
    </source>
</evidence>
<protein>
    <recommendedName>
        <fullName evidence="4">Exocyst subunit Exo70 family protein</fullName>
    </recommendedName>
</protein>
<gene>
    <name evidence="2" type="ORF">F0562_004791</name>
</gene>
<evidence type="ECO:0000256" key="1">
    <source>
        <dbReference type="SAM" id="MobiDB-lite"/>
    </source>
</evidence>
<feature type="compositionally biased region" description="Basic and acidic residues" evidence="1">
    <location>
        <begin position="66"/>
        <end position="76"/>
    </location>
</feature>
<feature type="compositionally biased region" description="Basic and acidic residues" evidence="1">
    <location>
        <begin position="1"/>
        <end position="14"/>
    </location>
</feature>
<proteinExistence type="predicted"/>
<dbReference type="Proteomes" id="UP000325577">
    <property type="component" value="Linkage Group LG2"/>
</dbReference>
<feature type="region of interest" description="Disordered" evidence="1">
    <location>
        <begin position="1"/>
        <end position="91"/>
    </location>
</feature>
<dbReference type="PANTHER" id="PTHR12542:SF127">
    <property type="entry name" value="EXOCYST COMPLEX COMPONENT EXO70C1"/>
    <property type="match status" value="1"/>
</dbReference>
<organism evidence="2 3">
    <name type="scientific">Nyssa sinensis</name>
    <dbReference type="NCBI Taxonomy" id="561372"/>
    <lineage>
        <taxon>Eukaryota</taxon>
        <taxon>Viridiplantae</taxon>
        <taxon>Streptophyta</taxon>
        <taxon>Embryophyta</taxon>
        <taxon>Tracheophyta</taxon>
        <taxon>Spermatophyta</taxon>
        <taxon>Magnoliopsida</taxon>
        <taxon>eudicotyledons</taxon>
        <taxon>Gunneridae</taxon>
        <taxon>Pentapetalae</taxon>
        <taxon>asterids</taxon>
        <taxon>Cornales</taxon>
        <taxon>Nyssaceae</taxon>
        <taxon>Nyssa</taxon>
    </lineage>
</organism>
<evidence type="ECO:0000313" key="3">
    <source>
        <dbReference type="Proteomes" id="UP000325577"/>
    </source>
</evidence>
<dbReference type="Gene3D" id="1.20.1280.170">
    <property type="entry name" value="Exocyst complex component Exo70"/>
    <property type="match status" value="1"/>
</dbReference>
<dbReference type="GO" id="GO:0006887">
    <property type="term" value="P:exocytosis"/>
    <property type="evidence" value="ECO:0007669"/>
    <property type="project" value="InterPro"/>
</dbReference>
<dbReference type="AlphaFoldDB" id="A0A5J5AJW6"/>
<keyword evidence="3" id="KW-1185">Reference proteome</keyword>
<feature type="compositionally biased region" description="Basic and acidic residues" evidence="1">
    <location>
        <begin position="26"/>
        <end position="55"/>
    </location>
</feature>
<dbReference type="GO" id="GO:0000145">
    <property type="term" value="C:exocyst"/>
    <property type="evidence" value="ECO:0007669"/>
    <property type="project" value="InterPro"/>
</dbReference>
<sequence length="325" mass="36641">MTSTETEKGKHLPEESPSVSPTNGGDDIKNDNENNQHEHNHNQEEQEEKRNHDSENVPPPEPPAEVEAKTDDTETENKEEEISEINIPPDLSIVTEEIEQFILALSSAKKDDSEPPEIPQSMDQFAVLVEAKVANYDSDEKSKYASSINRIGGILQRAMSYLEDEFRSLLEEIFSDHNNDSKAKQSSSSSTNQETDHSESPDSNSTGEGKFPGYSEEVVSNLNKLAKAMISGGYETECFQVYIVVRRRAFEENLHKLGFAMVSIDDVQKMQWESLERDIVSWIKTFKECTTVYFSSERVLSETVFSDYQSTSKSLFGSPLTSRDD</sequence>
<reference evidence="2 3" key="1">
    <citation type="submission" date="2019-09" db="EMBL/GenBank/DDBJ databases">
        <title>A chromosome-level genome assembly of the Chinese tupelo Nyssa sinensis.</title>
        <authorList>
            <person name="Yang X."/>
            <person name="Kang M."/>
            <person name="Yang Y."/>
            <person name="Xiong H."/>
            <person name="Wang M."/>
            <person name="Zhang Z."/>
            <person name="Wang Z."/>
            <person name="Wu H."/>
            <person name="Ma T."/>
            <person name="Liu J."/>
            <person name="Xi Z."/>
        </authorList>
    </citation>
    <scope>NUCLEOTIDE SEQUENCE [LARGE SCALE GENOMIC DNA]</scope>
    <source>
        <strain evidence="2">J267</strain>
        <tissue evidence="2">Leaf</tissue>
    </source>
</reference>
<dbReference type="Pfam" id="PF20669">
    <property type="entry name" value="Exo70_N"/>
    <property type="match status" value="1"/>
</dbReference>
<dbReference type="InterPro" id="IPR004140">
    <property type="entry name" value="Exo70"/>
</dbReference>
<name>A0A5J5AJW6_9ASTE</name>
<dbReference type="SUPFAM" id="SSF74788">
    <property type="entry name" value="Cullin repeat-like"/>
    <property type="match status" value="1"/>
</dbReference>
<dbReference type="PANTHER" id="PTHR12542">
    <property type="entry name" value="EXOCYST COMPLEX PROTEIN EXO70"/>
    <property type="match status" value="1"/>
</dbReference>